<dbReference type="EMBL" id="CP036525">
    <property type="protein sequence ID" value="QDT07632.1"/>
    <property type="molecule type" value="Genomic_DNA"/>
</dbReference>
<dbReference type="AlphaFoldDB" id="A0A517NKG7"/>
<reference evidence="1 2" key="1">
    <citation type="submission" date="2019-02" db="EMBL/GenBank/DDBJ databases">
        <title>Deep-cultivation of Planctomycetes and their phenomic and genomic characterization uncovers novel biology.</title>
        <authorList>
            <person name="Wiegand S."/>
            <person name="Jogler M."/>
            <person name="Boedeker C."/>
            <person name="Pinto D."/>
            <person name="Vollmers J."/>
            <person name="Rivas-Marin E."/>
            <person name="Kohn T."/>
            <person name="Peeters S.H."/>
            <person name="Heuer A."/>
            <person name="Rast P."/>
            <person name="Oberbeckmann S."/>
            <person name="Bunk B."/>
            <person name="Jeske O."/>
            <person name="Meyerdierks A."/>
            <person name="Storesund J.E."/>
            <person name="Kallscheuer N."/>
            <person name="Luecker S."/>
            <person name="Lage O.M."/>
            <person name="Pohl T."/>
            <person name="Merkel B.J."/>
            <person name="Hornburger P."/>
            <person name="Mueller R.-W."/>
            <person name="Bruemmer F."/>
            <person name="Labrenz M."/>
            <person name="Spormann A.M."/>
            <person name="Op den Camp H."/>
            <person name="Overmann J."/>
            <person name="Amann R."/>
            <person name="Jetten M.S.M."/>
            <person name="Mascher T."/>
            <person name="Medema M.H."/>
            <person name="Devos D.P."/>
            <person name="Kaster A.-K."/>
            <person name="Ovreas L."/>
            <person name="Rohde M."/>
            <person name="Galperin M.Y."/>
            <person name="Jogler C."/>
        </authorList>
    </citation>
    <scope>NUCLEOTIDE SEQUENCE [LARGE SCALE GENOMIC DNA]</scope>
    <source>
        <strain evidence="1 2">K22_7</strain>
    </source>
</reference>
<evidence type="ECO:0000313" key="1">
    <source>
        <dbReference type="EMBL" id="QDT07632.1"/>
    </source>
</evidence>
<sequence>MHRMTHMKSITTLVAAVTLVIGAFAGIRPVSAQPPRVQHADIDYEASGFVMPASGQMPPGAIAGLTQQGPVQRTGYTAQAGPGYVPPMQAQAGGYAPQHSMQQGSVQQVGFFGGGGSSCDSCGGGCDGACGASYGMDPNMAYGGMGYGGAMYGGCDGACGGACGGTGACGMGGGGVLSNGGVLGKMYGGGSACGGCGQQGCGHCGGLSNLRHMCVFCRGDGCEACQMFNGRSLVGCLGALMPYTEAGKCAQRWYDVSVEGLFMSRSGAEGVSGVLTQRGAGPGGTPVIRGEDAINDDLEEGIRLSGSLIFGAGGNIEGTYMGGQEWKGSASASSPATLVANGAFDPLATSGPTSFPFVISSGADLYSFISEFGTNPVGGFDDTDRSISQTATSVARFHSGELNYRRRTVGPYCRFQGSWLVGMRYLRYDNSLGLDIVGLNNDGTDATLTDGTQRFFSSSDGVKNNMFGAQIGGDLWWNVIPGVQLGMEAKGAWLKNEATRQYSISANSIAGGGPGTIRDRYREDDGTLALEFSTQLVYRFSHSWSFKSAYYLIAIDEVGSPELNGEFIRDAVASPSTAGKPGMEFDSLVLNGFSFGAEYLW</sequence>
<evidence type="ECO:0000313" key="2">
    <source>
        <dbReference type="Proteomes" id="UP000318538"/>
    </source>
</evidence>
<keyword evidence="2" id="KW-1185">Reference proteome</keyword>
<gene>
    <name evidence="1" type="ORF">K227x_60600</name>
</gene>
<name>A0A517NKG7_9BACT</name>
<accession>A0A517NKG7</accession>
<dbReference type="KEGG" id="rlc:K227x_60600"/>
<dbReference type="InterPro" id="IPR011446">
    <property type="entry name" value="BBP7"/>
</dbReference>
<dbReference type="OrthoDB" id="241407at2"/>
<dbReference type="Proteomes" id="UP000318538">
    <property type="component" value="Chromosome"/>
</dbReference>
<dbReference type="Pfam" id="PF07585">
    <property type="entry name" value="BBP7"/>
    <property type="match status" value="1"/>
</dbReference>
<proteinExistence type="predicted"/>
<protein>
    <submittedName>
        <fullName evidence="1">Uncharacterized protein</fullName>
    </submittedName>
</protein>
<organism evidence="1 2">
    <name type="scientific">Rubripirellula lacrimiformis</name>
    <dbReference type="NCBI Taxonomy" id="1930273"/>
    <lineage>
        <taxon>Bacteria</taxon>
        <taxon>Pseudomonadati</taxon>
        <taxon>Planctomycetota</taxon>
        <taxon>Planctomycetia</taxon>
        <taxon>Pirellulales</taxon>
        <taxon>Pirellulaceae</taxon>
        <taxon>Rubripirellula</taxon>
    </lineage>
</organism>